<evidence type="ECO:0000256" key="7">
    <source>
        <dbReference type="ARBA" id="ARBA00023004"/>
    </source>
</evidence>
<accession>A0A931J042</accession>
<organism evidence="17 18">
    <name type="scientific">Inhella gelatinilytica</name>
    <dbReference type="NCBI Taxonomy" id="2795030"/>
    <lineage>
        <taxon>Bacteria</taxon>
        <taxon>Pseudomonadati</taxon>
        <taxon>Pseudomonadota</taxon>
        <taxon>Betaproteobacteria</taxon>
        <taxon>Burkholderiales</taxon>
        <taxon>Sphaerotilaceae</taxon>
        <taxon>Inhella</taxon>
    </lineage>
</organism>
<proteinExistence type="inferred from homology"/>
<evidence type="ECO:0000256" key="5">
    <source>
        <dbReference type="ARBA" id="ARBA00022692"/>
    </source>
</evidence>
<keyword evidence="4" id="KW-0410">Iron transport</keyword>
<dbReference type="PANTHER" id="PTHR32552:SF89">
    <property type="entry name" value="CATECHOLATE SIDEROPHORE RECEPTOR FIU"/>
    <property type="match status" value="1"/>
</dbReference>
<evidence type="ECO:0000313" key="17">
    <source>
        <dbReference type="EMBL" id="MBH9553738.1"/>
    </source>
</evidence>
<keyword evidence="6" id="KW-0732">Signal</keyword>
<dbReference type="AlphaFoldDB" id="A0A931J042"/>
<dbReference type="Gene3D" id="2.40.170.20">
    <property type="entry name" value="TonB-dependent receptor, beta-barrel domain"/>
    <property type="match status" value="1"/>
</dbReference>
<comment type="subcellular location">
    <subcellularLocation>
        <location evidence="1 12">Cell outer membrane</location>
        <topology evidence="1 12">Multi-pass membrane protein</topology>
    </subcellularLocation>
</comment>
<evidence type="ECO:0000256" key="10">
    <source>
        <dbReference type="ARBA" id="ARBA00023136"/>
    </source>
</evidence>
<evidence type="ECO:0000256" key="14">
    <source>
        <dbReference type="RuleBase" id="RU003357"/>
    </source>
</evidence>
<evidence type="ECO:0000259" key="16">
    <source>
        <dbReference type="Pfam" id="PF07715"/>
    </source>
</evidence>
<dbReference type="InterPro" id="IPR012910">
    <property type="entry name" value="Plug_dom"/>
</dbReference>
<dbReference type="InterPro" id="IPR010917">
    <property type="entry name" value="TonB_rcpt_CS"/>
</dbReference>
<evidence type="ECO:0000256" key="6">
    <source>
        <dbReference type="ARBA" id="ARBA00022729"/>
    </source>
</evidence>
<keyword evidence="2 12" id="KW-0813">Transport</keyword>
<keyword evidence="5 12" id="KW-0812">Transmembrane</keyword>
<keyword evidence="3 12" id="KW-1134">Transmembrane beta strand</keyword>
<feature type="domain" description="TonB-dependent receptor plug" evidence="16">
    <location>
        <begin position="45"/>
        <end position="150"/>
    </location>
</feature>
<evidence type="ECO:0000256" key="8">
    <source>
        <dbReference type="ARBA" id="ARBA00023065"/>
    </source>
</evidence>
<dbReference type="InterPro" id="IPR036942">
    <property type="entry name" value="Beta-barrel_TonB_sf"/>
</dbReference>
<comment type="similarity">
    <text evidence="12 14">Belongs to the TonB-dependent receptor family.</text>
</comment>
<dbReference type="Proteomes" id="UP000620139">
    <property type="component" value="Unassembled WGS sequence"/>
</dbReference>
<keyword evidence="18" id="KW-1185">Reference proteome</keyword>
<feature type="domain" description="TonB-dependent receptor-like beta-barrel" evidence="15">
    <location>
        <begin position="251"/>
        <end position="697"/>
    </location>
</feature>
<name>A0A931J042_9BURK</name>
<dbReference type="SUPFAM" id="SSF56935">
    <property type="entry name" value="Porins"/>
    <property type="match status" value="1"/>
</dbReference>
<keyword evidence="7" id="KW-0408">Iron</keyword>
<comment type="caution">
    <text evidence="17">The sequence shown here is derived from an EMBL/GenBank/DDBJ whole genome shotgun (WGS) entry which is preliminary data.</text>
</comment>
<evidence type="ECO:0000256" key="2">
    <source>
        <dbReference type="ARBA" id="ARBA00022448"/>
    </source>
</evidence>
<dbReference type="Pfam" id="PF00593">
    <property type="entry name" value="TonB_dep_Rec_b-barrel"/>
    <property type="match status" value="1"/>
</dbReference>
<evidence type="ECO:0000259" key="15">
    <source>
        <dbReference type="Pfam" id="PF00593"/>
    </source>
</evidence>
<evidence type="ECO:0000256" key="1">
    <source>
        <dbReference type="ARBA" id="ARBA00004571"/>
    </source>
</evidence>
<keyword evidence="11 12" id="KW-0998">Cell outer membrane</keyword>
<evidence type="ECO:0000256" key="9">
    <source>
        <dbReference type="ARBA" id="ARBA00023077"/>
    </source>
</evidence>
<keyword evidence="8" id="KW-0406">Ion transport</keyword>
<evidence type="ECO:0000256" key="13">
    <source>
        <dbReference type="PROSITE-ProRule" id="PRU10144"/>
    </source>
</evidence>
<evidence type="ECO:0000313" key="18">
    <source>
        <dbReference type="Proteomes" id="UP000620139"/>
    </source>
</evidence>
<dbReference type="PROSITE" id="PS01156">
    <property type="entry name" value="TONB_DEPENDENT_REC_2"/>
    <property type="match status" value="1"/>
</dbReference>
<dbReference type="GO" id="GO:0009279">
    <property type="term" value="C:cell outer membrane"/>
    <property type="evidence" value="ECO:0007669"/>
    <property type="project" value="UniProtKB-SubCell"/>
</dbReference>
<keyword evidence="17" id="KW-0675">Receptor</keyword>
<dbReference type="GO" id="GO:0015344">
    <property type="term" value="F:siderophore uptake transmembrane transporter activity"/>
    <property type="evidence" value="ECO:0007669"/>
    <property type="project" value="TreeGrafter"/>
</dbReference>
<dbReference type="InterPro" id="IPR000531">
    <property type="entry name" value="Beta-barrel_TonB"/>
</dbReference>
<evidence type="ECO:0000256" key="4">
    <source>
        <dbReference type="ARBA" id="ARBA00022496"/>
    </source>
</evidence>
<dbReference type="PROSITE" id="PS52016">
    <property type="entry name" value="TONB_DEPENDENT_REC_3"/>
    <property type="match status" value="1"/>
</dbReference>
<dbReference type="InterPro" id="IPR039426">
    <property type="entry name" value="TonB-dep_rcpt-like"/>
</dbReference>
<evidence type="ECO:0000256" key="12">
    <source>
        <dbReference type="PROSITE-ProRule" id="PRU01360"/>
    </source>
</evidence>
<dbReference type="Pfam" id="PF07715">
    <property type="entry name" value="Plug"/>
    <property type="match status" value="1"/>
</dbReference>
<sequence length="739" mass="81067">MRPNAHVLLLLLGSTVSSSGWGQEADTLEKVTITLGRGQIRSVLGLSRSEFSQSLAGTSPLSVMARLPGASFQAADGLGNYEWSARFAMRGFAQSQLGFTLDDIPLGDMSYGNHNGLHISRAIASENLGQATLSQGAGSLDTASTSNLGGTVQFYSIDPRREAAFQLQQTLGANDQRRSFMRWDSGEGAWGAFSVSLADHRNEKWKGAGEQQQRQVNLKWVRAMGSHRLSAFFNTSDRQEVDYQDMSLEMIQRLGWDWDNSYPDFNAALTASRTLCGNAGSTYTPRCDDAYFAGSGLRKDRLAGAQAAFQLAPDLTWRNTIYTHRNEGRGLWFTPYTASPDGTPISVRTTEYDIDRQGWISHGTAEWGNHKVVASFWIENNRFDQARRFYASPASAVPNVYRFPTHPFRTDWVFEFDTRTQQFSLADTWTLSERLSLGWGFKSMRVVTDATLLEGSNRPTGTIRSSKPFLPQIGLLYTAPDGNEWFASLTRNARAFQAAGAGTTPFATTAAGFEAVKNRLRPETSDSFELGWRRIGPTTQWSLTAYSVTFRDRLLSVQAGSAIVGNPSILSNVGTVKSRGFEAAVSHRLSKLWSVYGGLSLLNARYQDDVTSGGTTVATAGKRVVDAPAQMLKLGLQYDEGPWSATTGVDLQAKRYYTYTNDAHVPGYALINAQIGYRWGQVGVLSDAQARLSVHNLGNRRYIATLGSNGFVNSDPSGTAQTLLPGAPRLWSATLSARF</sequence>
<keyword evidence="10 12" id="KW-0472">Membrane</keyword>
<dbReference type="PANTHER" id="PTHR32552">
    <property type="entry name" value="FERRICHROME IRON RECEPTOR-RELATED"/>
    <property type="match status" value="1"/>
</dbReference>
<gene>
    <name evidence="17" type="ORF">I7X43_12880</name>
</gene>
<feature type="short sequence motif" description="TonB C-terminal box" evidence="13">
    <location>
        <begin position="722"/>
        <end position="739"/>
    </location>
</feature>
<dbReference type="RefSeq" id="WP_198101362.1">
    <property type="nucleotide sequence ID" value="NZ_JAEDAL010000007.1"/>
</dbReference>
<evidence type="ECO:0000256" key="3">
    <source>
        <dbReference type="ARBA" id="ARBA00022452"/>
    </source>
</evidence>
<evidence type="ECO:0000256" key="11">
    <source>
        <dbReference type="ARBA" id="ARBA00023237"/>
    </source>
</evidence>
<dbReference type="EMBL" id="JAEDAL010000007">
    <property type="protein sequence ID" value="MBH9553738.1"/>
    <property type="molecule type" value="Genomic_DNA"/>
</dbReference>
<keyword evidence="9 14" id="KW-0798">TonB box</keyword>
<protein>
    <submittedName>
        <fullName evidence="17">TonB-dependent receptor</fullName>
    </submittedName>
</protein>
<reference evidence="17" key="1">
    <citation type="submission" date="2020-12" db="EMBL/GenBank/DDBJ databases">
        <title>The genome sequence of Inhella sp. 4Y17.</title>
        <authorList>
            <person name="Liu Y."/>
        </authorList>
    </citation>
    <scope>NUCLEOTIDE SEQUENCE</scope>
    <source>
        <strain evidence="17">4Y10</strain>
    </source>
</reference>